<protein>
    <submittedName>
        <fullName evidence="2">Uncharacterized protein</fullName>
    </submittedName>
</protein>
<feature type="region of interest" description="Disordered" evidence="1">
    <location>
        <begin position="19"/>
        <end position="52"/>
    </location>
</feature>
<gene>
    <name evidence="2" type="ORF">PXEA_LOCUS3948</name>
</gene>
<name>A0A3S4ZYV9_9PLAT</name>
<accession>A0A3S4ZYV9</accession>
<organism evidence="2 3">
    <name type="scientific">Protopolystoma xenopodis</name>
    <dbReference type="NCBI Taxonomy" id="117903"/>
    <lineage>
        <taxon>Eukaryota</taxon>
        <taxon>Metazoa</taxon>
        <taxon>Spiralia</taxon>
        <taxon>Lophotrochozoa</taxon>
        <taxon>Platyhelminthes</taxon>
        <taxon>Monogenea</taxon>
        <taxon>Polyopisthocotylea</taxon>
        <taxon>Polystomatidea</taxon>
        <taxon>Polystomatidae</taxon>
        <taxon>Protopolystoma</taxon>
    </lineage>
</organism>
<sequence length="104" mass="11011">MFDFLVSTDLLYPLNAWSNDTPSPANFTTTGRSSSGSGQPFGRLQPICENQGSNHAPGLPLCRHRDLVKIGGPEVPEAAHLVAVAAAASLDIHATGVLKQMTRD</sequence>
<evidence type="ECO:0000313" key="2">
    <source>
        <dbReference type="EMBL" id="VEL10508.1"/>
    </source>
</evidence>
<feature type="compositionally biased region" description="Low complexity" evidence="1">
    <location>
        <begin position="28"/>
        <end position="38"/>
    </location>
</feature>
<keyword evidence="3" id="KW-1185">Reference proteome</keyword>
<reference evidence="2" key="1">
    <citation type="submission" date="2018-11" db="EMBL/GenBank/DDBJ databases">
        <authorList>
            <consortium name="Pathogen Informatics"/>
        </authorList>
    </citation>
    <scope>NUCLEOTIDE SEQUENCE</scope>
</reference>
<comment type="caution">
    <text evidence="2">The sequence shown here is derived from an EMBL/GenBank/DDBJ whole genome shotgun (WGS) entry which is preliminary data.</text>
</comment>
<evidence type="ECO:0000313" key="3">
    <source>
        <dbReference type="Proteomes" id="UP000784294"/>
    </source>
</evidence>
<proteinExistence type="predicted"/>
<dbReference type="EMBL" id="CAAALY010009226">
    <property type="protein sequence ID" value="VEL10508.1"/>
    <property type="molecule type" value="Genomic_DNA"/>
</dbReference>
<dbReference type="Proteomes" id="UP000784294">
    <property type="component" value="Unassembled WGS sequence"/>
</dbReference>
<dbReference type="AlphaFoldDB" id="A0A3S4ZYV9"/>
<evidence type="ECO:0000256" key="1">
    <source>
        <dbReference type="SAM" id="MobiDB-lite"/>
    </source>
</evidence>